<organism evidence="2 3">
    <name type="scientific">Roseateles subflavus</name>
    <dbReference type="NCBI Taxonomy" id="3053353"/>
    <lineage>
        <taxon>Bacteria</taxon>
        <taxon>Pseudomonadati</taxon>
        <taxon>Pseudomonadota</taxon>
        <taxon>Betaproteobacteria</taxon>
        <taxon>Burkholderiales</taxon>
        <taxon>Sphaerotilaceae</taxon>
        <taxon>Roseateles</taxon>
    </lineage>
</organism>
<name>A0ABT7LGP5_9BURK</name>
<evidence type="ECO:0000313" key="3">
    <source>
        <dbReference type="Proteomes" id="UP001238603"/>
    </source>
</evidence>
<gene>
    <name evidence="2" type="ORF">QRD43_08925</name>
</gene>
<dbReference type="RefSeq" id="WP_285982133.1">
    <property type="nucleotide sequence ID" value="NZ_JASVDS010000002.1"/>
</dbReference>
<dbReference type="Proteomes" id="UP001238603">
    <property type="component" value="Unassembled WGS sequence"/>
</dbReference>
<feature type="domain" description="Endonuclease GajA/Old nuclease/RecF-like AAA" evidence="1">
    <location>
        <begin position="4"/>
        <end position="90"/>
    </location>
</feature>
<accession>A0ABT7LGP5</accession>
<comment type="caution">
    <text evidence="2">The sequence shown here is derived from an EMBL/GenBank/DDBJ whole genome shotgun (WGS) entry which is preliminary data.</text>
</comment>
<dbReference type="Pfam" id="PF13175">
    <property type="entry name" value="AAA_15"/>
    <property type="match status" value="2"/>
</dbReference>
<proteinExistence type="predicted"/>
<dbReference type="InterPro" id="IPR041685">
    <property type="entry name" value="AAA_GajA/Old/RecF-like"/>
</dbReference>
<dbReference type="InterPro" id="IPR051396">
    <property type="entry name" value="Bact_Antivir_Def_Nuclease"/>
</dbReference>
<dbReference type="Gene3D" id="3.40.50.300">
    <property type="entry name" value="P-loop containing nucleotide triphosphate hydrolases"/>
    <property type="match status" value="1"/>
</dbReference>
<protein>
    <submittedName>
        <fullName evidence="2">AAA family ATPase</fullName>
    </submittedName>
</protein>
<feature type="domain" description="Endonuclease GajA/Old nuclease/RecF-like AAA" evidence="1">
    <location>
        <begin position="165"/>
        <end position="334"/>
    </location>
</feature>
<sequence>MLNLKSVEVQNFRSIVGTPLRMEFGNLTSVVGPNNSGKSNILRALNLFFTGDVEGAPYTTDLDYPKVGNLSKGDQTKITVTISYEPKKEVLITRALDELEAESTQLRLDGELLSLRLSYSKHGVESWQFIGKLGVKNINRTLIEKVRDAVRQSVAFKYIPVGRDSLESINREIGSELIRTIFSGWSGATKSRREINAAIEVLMQKLQPELESTSTSVTDSVREVFKEIRHLKLRLPFSNLEEMLPSLTAVISDTAETGVRSKGAGIQTSSLIFLLKFLADNHPQRHNSRVTFIWAIEEPESFLHPSKQREMAGVMARFAQEVQTVITTHCPHFIIRDKVSCATWIVDKHSTSPHSTYVVGKDYDLARQTLGVSLLDSMTLFPLNVVVEGPSDEILLSGALKKLSTEFPLPSYDVKFFPAGNATSATYLFESLRSYSDGSTAIRLIIDGDSAGAKALSGLLGRGKRDGVTWKANSDYFQLPADIENLCSDRVKRALAKERPAQVELVEDTNDNITFFAFRDTFKKGLAERAVELSGTADLAAFKKVLSRVFASIL</sequence>
<dbReference type="PANTHER" id="PTHR43581">
    <property type="entry name" value="ATP/GTP PHOSPHATASE"/>
    <property type="match status" value="1"/>
</dbReference>
<dbReference type="EMBL" id="JASVDS010000002">
    <property type="protein sequence ID" value="MDL5032030.1"/>
    <property type="molecule type" value="Genomic_DNA"/>
</dbReference>
<evidence type="ECO:0000259" key="1">
    <source>
        <dbReference type="Pfam" id="PF13175"/>
    </source>
</evidence>
<dbReference type="PANTHER" id="PTHR43581:SF4">
    <property type="entry name" value="ATP_GTP PHOSPHATASE"/>
    <property type="match status" value="1"/>
</dbReference>
<keyword evidence="3" id="KW-1185">Reference proteome</keyword>
<evidence type="ECO:0000313" key="2">
    <source>
        <dbReference type="EMBL" id="MDL5032030.1"/>
    </source>
</evidence>
<dbReference type="SUPFAM" id="SSF52540">
    <property type="entry name" value="P-loop containing nucleoside triphosphate hydrolases"/>
    <property type="match status" value="1"/>
</dbReference>
<dbReference type="InterPro" id="IPR027417">
    <property type="entry name" value="P-loop_NTPase"/>
</dbReference>
<reference evidence="2 3" key="1">
    <citation type="submission" date="2023-06" db="EMBL/GenBank/DDBJ databases">
        <title>Pelomonas sp. APW6 16S ribosomal RNA gene genome sequencing and assembly.</title>
        <authorList>
            <person name="Woo H."/>
        </authorList>
    </citation>
    <scope>NUCLEOTIDE SEQUENCE [LARGE SCALE GENOMIC DNA]</scope>
    <source>
        <strain evidence="2 3">APW6</strain>
    </source>
</reference>